<dbReference type="SUPFAM" id="SSF46785">
    <property type="entry name" value="Winged helix' DNA-binding domain"/>
    <property type="match status" value="1"/>
</dbReference>
<proteinExistence type="predicted"/>
<keyword evidence="7" id="KW-1185">Reference proteome</keyword>
<dbReference type="InterPro" id="IPR029063">
    <property type="entry name" value="SAM-dependent_MTases_sf"/>
</dbReference>
<sequence length="428" mass="48313">MIYSLLTPLSLQWCCQVTNFLKTMLYMEAAKQNTYTIHRKLIIQRKNKKKEKETFELTNMGDLCLSSNNEETEDSACLSAMVLGTSLIYPAVLNAAIELNLFDIIAKGGEEEEEEAFMSSSEIASKMPTQQHSDMSNRLDRMLRLLASHSLLTCSTRTNEDGTTDRVYGLTRVGKYFVTDETQTRGYLASFATYICYPALLPVWLDFKEAVVDADSDVFKKVHGLTAFEYMEKDPKMNYIFNKSMSDLCAIEMTRILEIYSGFEGISTLVDVGGGNGQNLKMIISKYPLIKGINFDLPQVIENAPPLPGIEHIRGDMFASVPQGDAIILKAVCHNWSDEKCLEFLRNCHKALSPNGKVIVLEFMMPEEPEPTEESKLVSILDNLMFLSVGGRERTRKQYENLCKLSGFSRFQVACRAFSALGVMEFYK</sequence>
<evidence type="ECO:0000313" key="7">
    <source>
        <dbReference type="Proteomes" id="UP001372338"/>
    </source>
</evidence>
<evidence type="ECO:0008006" key="8">
    <source>
        <dbReference type="Google" id="ProtNLM"/>
    </source>
</evidence>
<keyword evidence="2" id="KW-0808">Transferase</keyword>
<dbReference type="Pfam" id="PF00891">
    <property type="entry name" value="Methyltransf_2"/>
    <property type="match status" value="1"/>
</dbReference>
<keyword evidence="3" id="KW-0949">S-adenosyl-L-methionine</keyword>
<dbReference type="Pfam" id="PF08100">
    <property type="entry name" value="Dimerisation"/>
    <property type="match status" value="1"/>
</dbReference>
<feature type="domain" description="O-methyltransferase dimerisation" evidence="5">
    <location>
        <begin position="86"/>
        <end position="180"/>
    </location>
</feature>
<dbReference type="AlphaFoldDB" id="A0AAN9F5M0"/>
<gene>
    <name evidence="6" type="ORF">RIF29_23459</name>
</gene>
<name>A0AAN9F5M0_CROPI</name>
<dbReference type="FunFam" id="1.10.10.10:FF:000357">
    <property type="entry name" value="Caffeic acid 3-O-methyltransferase"/>
    <property type="match status" value="1"/>
</dbReference>
<protein>
    <recommendedName>
        <fullName evidence="8">O-methyltransferase</fullName>
    </recommendedName>
</protein>
<dbReference type="FunFam" id="3.40.50.150:FF:000596">
    <property type="entry name" value="Caffeic acid O-methyltransferase"/>
    <property type="match status" value="1"/>
</dbReference>
<evidence type="ECO:0000256" key="3">
    <source>
        <dbReference type="ARBA" id="ARBA00022691"/>
    </source>
</evidence>
<dbReference type="InterPro" id="IPR012967">
    <property type="entry name" value="COMT_dimerisation"/>
</dbReference>
<dbReference type="GO" id="GO:0008171">
    <property type="term" value="F:O-methyltransferase activity"/>
    <property type="evidence" value="ECO:0007669"/>
    <property type="project" value="InterPro"/>
</dbReference>
<dbReference type="Gene3D" id="1.10.10.10">
    <property type="entry name" value="Winged helix-like DNA-binding domain superfamily/Winged helix DNA-binding domain"/>
    <property type="match status" value="1"/>
</dbReference>
<dbReference type="Gene3D" id="3.40.50.150">
    <property type="entry name" value="Vaccinia Virus protein VP39"/>
    <property type="match status" value="1"/>
</dbReference>
<dbReference type="Proteomes" id="UP001372338">
    <property type="component" value="Unassembled WGS sequence"/>
</dbReference>
<comment type="caution">
    <text evidence="6">The sequence shown here is derived from an EMBL/GenBank/DDBJ whole genome shotgun (WGS) entry which is preliminary data.</text>
</comment>
<dbReference type="GO" id="GO:0046983">
    <property type="term" value="F:protein dimerization activity"/>
    <property type="evidence" value="ECO:0007669"/>
    <property type="project" value="InterPro"/>
</dbReference>
<evidence type="ECO:0000313" key="6">
    <source>
        <dbReference type="EMBL" id="KAK7270372.1"/>
    </source>
</evidence>
<accession>A0AAN9F5M0</accession>
<dbReference type="GO" id="GO:0032259">
    <property type="term" value="P:methylation"/>
    <property type="evidence" value="ECO:0007669"/>
    <property type="project" value="UniProtKB-KW"/>
</dbReference>
<dbReference type="InterPro" id="IPR016461">
    <property type="entry name" value="COMT-like"/>
</dbReference>
<evidence type="ECO:0000256" key="2">
    <source>
        <dbReference type="ARBA" id="ARBA00022679"/>
    </source>
</evidence>
<keyword evidence="1" id="KW-0489">Methyltransferase</keyword>
<dbReference type="GO" id="GO:0008757">
    <property type="term" value="F:S-adenosylmethionine-dependent methyltransferase activity"/>
    <property type="evidence" value="ECO:0007669"/>
    <property type="project" value="UniProtKB-ARBA"/>
</dbReference>
<dbReference type="EMBL" id="JAYWIO010000004">
    <property type="protein sequence ID" value="KAK7270372.1"/>
    <property type="molecule type" value="Genomic_DNA"/>
</dbReference>
<evidence type="ECO:0000256" key="1">
    <source>
        <dbReference type="ARBA" id="ARBA00022603"/>
    </source>
</evidence>
<dbReference type="PANTHER" id="PTHR11746">
    <property type="entry name" value="O-METHYLTRANSFERASE"/>
    <property type="match status" value="1"/>
</dbReference>
<dbReference type="PROSITE" id="PS51683">
    <property type="entry name" value="SAM_OMT_II"/>
    <property type="match status" value="1"/>
</dbReference>
<dbReference type="InterPro" id="IPR036388">
    <property type="entry name" value="WH-like_DNA-bd_sf"/>
</dbReference>
<feature type="domain" description="O-methyltransferase C-terminal" evidence="4">
    <location>
        <begin position="204"/>
        <end position="409"/>
    </location>
</feature>
<organism evidence="6 7">
    <name type="scientific">Crotalaria pallida</name>
    <name type="common">Smooth rattlebox</name>
    <name type="synonym">Crotalaria striata</name>
    <dbReference type="NCBI Taxonomy" id="3830"/>
    <lineage>
        <taxon>Eukaryota</taxon>
        <taxon>Viridiplantae</taxon>
        <taxon>Streptophyta</taxon>
        <taxon>Embryophyta</taxon>
        <taxon>Tracheophyta</taxon>
        <taxon>Spermatophyta</taxon>
        <taxon>Magnoliopsida</taxon>
        <taxon>eudicotyledons</taxon>
        <taxon>Gunneridae</taxon>
        <taxon>Pentapetalae</taxon>
        <taxon>rosids</taxon>
        <taxon>fabids</taxon>
        <taxon>Fabales</taxon>
        <taxon>Fabaceae</taxon>
        <taxon>Papilionoideae</taxon>
        <taxon>50 kb inversion clade</taxon>
        <taxon>genistoids sensu lato</taxon>
        <taxon>core genistoids</taxon>
        <taxon>Crotalarieae</taxon>
        <taxon>Crotalaria</taxon>
    </lineage>
</organism>
<dbReference type="InterPro" id="IPR001077">
    <property type="entry name" value="COMT_C"/>
</dbReference>
<evidence type="ECO:0000259" key="4">
    <source>
        <dbReference type="Pfam" id="PF00891"/>
    </source>
</evidence>
<reference evidence="6 7" key="1">
    <citation type="submission" date="2024-01" db="EMBL/GenBank/DDBJ databases">
        <title>The genomes of 5 underutilized Papilionoideae crops provide insights into root nodulation and disease resistanc.</title>
        <authorList>
            <person name="Yuan L."/>
        </authorList>
    </citation>
    <scope>NUCLEOTIDE SEQUENCE [LARGE SCALE GENOMIC DNA]</scope>
    <source>
        <strain evidence="6">ZHUSHIDOU_FW_LH</strain>
        <tissue evidence="6">Leaf</tissue>
    </source>
</reference>
<evidence type="ECO:0000259" key="5">
    <source>
        <dbReference type="Pfam" id="PF08100"/>
    </source>
</evidence>
<dbReference type="CDD" id="cd02440">
    <property type="entry name" value="AdoMet_MTases"/>
    <property type="match status" value="1"/>
</dbReference>
<dbReference type="SUPFAM" id="SSF53335">
    <property type="entry name" value="S-adenosyl-L-methionine-dependent methyltransferases"/>
    <property type="match status" value="1"/>
</dbReference>
<dbReference type="InterPro" id="IPR036390">
    <property type="entry name" value="WH_DNA-bd_sf"/>
</dbReference>